<evidence type="ECO:0000259" key="4">
    <source>
        <dbReference type="Pfam" id="PF21307"/>
    </source>
</evidence>
<dbReference type="Proteomes" id="UP001470230">
    <property type="component" value="Unassembled WGS sequence"/>
</dbReference>
<dbReference type="Gene3D" id="1.50.10.10">
    <property type="match status" value="1"/>
</dbReference>
<feature type="region of interest" description="Disordered" evidence="1">
    <location>
        <begin position="1074"/>
        <end position="1217"/>
    </location>
</feature>
<feature type="transmembrane region" description="Helical" evidence="2">
    <location>
        <begin position="1224"/>
        <end position="1248"/>
    </location>
</feature>
<dbReference type="Pfam" id="PF21307">
    <property type="entry name" value="Glyco_hydro_95_C"/>
    <property type="match status" value="1"/>
</dbReference>
<feature type="domain" description="Alpha fucosidase A-like C-terminal" evidence="4">
    <location>
        <begin position="715"/>
        <end position="811"/>
    </location>
</feature>
<dbReference type="Pfam" id="PF14498">
    <property type="entry name" value="Glyco_hyd_65N_2"/>
    <property type="match status" value="1"/>
</dbReference>
<comment type="caution">
    <text evidence="6">The sequence shown here is derived from an EMBL/GenBank/DDBJ whole genome shotgun (WGS) entry which is preliminary data.</text>
</comment>
<organism evidence="6 7">
    <name type="scientific">Tritrichomonas musculus</name>
    <dbReference type="NCBI Taxonomy" id="1915356"/>
    <lineage>
        <taxon>Eukaryota</taxon>
        <taxon>Metamonada</taxon>
        <taxon>Parabasalia</taxon>
        <taxon>Tritrichomonadida</taxon>
        <taxon>Tritrichomonadidae</taxon>
        <taxon>Tritrichomonas</taxon>
    </lineage>
</organism>
<evidence type="ECO:0000313" key="7">
    <source>
        <dbReference type="Proteomes" id="UP001470230"/>
    </source>
</evidence>
<evidence type="ECO:0000259" key="3">
    <source>
        <dbReference type="Pfam" id="PF14498"/>
    </source>
</evidence>
<dbReference type="Pfam" id="PF22124">
    <property type="entry name" value="Glyco_hydro_95_cat"/>
    <property type="match status" value="1"/>
</dbReference>
<dbReference type="InterPro" id="IPR008928">
    <property type="entry name" value="6-hairpin_glycosidase_sf"/>
</dbReference>
<name>A0ABR2KP53_9EUKA</name>
<dbReference type="InterPro" id="IPR054363">
    <property type="entry name" value="GH95_cat"/>
</dbReference>
<keyword evidence="2" id="KW-0812">Transmembrane</keyword>
<proteinExistence type="predicted"/>
<evidence type="ECO:0000259" key="5">
    <source>
        <dbReference type="Pfam" id="PF22124"/>
    </source>
</evidence>
<keyword evidence="7" id="KW-1185">Reference proteome</keyword>
<dbReference type="PANTHER" id="PTHR31084:SF19">
    <property type="entry name" value="GLYCOSYL HYDROLASE FAMILY 95 N-TERMINAL DOMAIN-CONTAINING PROTEIN"/>
    <property type="match status" value="1"/>
</dbReference>
<evidence type="ECO:0000256" key="1">
    <source>
        <dbReference type="SAM" id="MobiDB-lite"/>
    </source>
</evidence>
<dbReference type="InterPro" id="IPR049053">
    <property type="entry name" value="AFCA-like_C"/>
</dbReference>
<dbReference type="InterPro" id="IPR012341">
    <property type="entry name" value="6hp_glycosidase-like_sf"/>
</dbReference>
<feature type="compositionally biased region" description="Pro residues" evidence="1">
    <location>
        <begin position="1147"/>
        <end position="1181"/>
    </location>
</feature>
<dbReference type="EMBL" id="JAPFFF010000004">
    <property type="protein sequence ID" value="KAK8892623.1"/>
    <property type="molecule type" value="Genomic_DNA"/>
</dbReference>
<feature type="domain" description="Glycosyl hydrolase family 95 catalytic" evidence="5">
    <location>
        <begin position="307"/>
        <end position="713"/>
    </location>
</feature>
<reference evidence="6 7" key="1">
    <citation type="submission" date="2024-04" db="EMBL/GenBank/DDBJ databases">
        <title>Tritrichomonas musculus Genome.</title>
        <authorList>
            <person name="Alves-Ferreira E."/>
            <person name="Grigg M."/>
            <person name="Lorenzi H."/>
            <person name="Galac M."/>
        </authorList>
    </citation>
    <scope>NUCLEOTIDE SEQUENCE [LARGE SCALE GENOMIC DNA]</scope>
    <source>
        <strain evidence="6 7">EAF2021</strain>
    </source>
</reference>
<feature type="compositionally biased region" description="Polar residues" evidence="1">
    <location>
        <begin position="1192"/>
        <end position="1211"/>
    </location>
</feature>
<gene>
    <name evidence="6" type="ORF">M9Y10_029862</name>
</gene>
<evidence type="ECO:0000313" key="6">
    <source>
        <dbReference type="EMBL" id="KAK8892623.1"/>
    </source>
</evidence>
<dbReference type="Gene3D" id="2.60.120.260">
    <property type="entry name" value="Galactose-binding domain-like"/>
    <property type="match status" value="2"/>
</dbReference>
<evidence type="ECO:0000256" key="2">
    <source>
        <dbReference type="SAM" id="Phobius"/>
    </source>
</evidence>
<sequence>MFFLIATLALSFENNNPLRLWYTLPTSEMPINRATYGSNNAWQQNTLPIGNGFIGANIYGEIKDERITFNELTFREGGPSTSRPNYNGGNINAKGQNGATLRRIQQLFAEHKNEEASAMCNELVGERDGYGTYLEFGEIKITFNLDKSQATDYVRFLDLDEAITYVQYKYQQSTISREYFISHPDNVFVIQINSTNGPIPDFTVWFGTYVNSASKSVTSNGNTIILSGDLDDNQLRYHGQITVSTTTGQVTANNGELKISGSSQCFLYITAATDFKMEHPKYRTGETAEQLSTRVKKMNDDARNKGFQKVRDDHIADYQNIFNRVTLDLGQQPSRFTTNEQLENYKSQTAEEDQDRDLEVLLFQYGRYLTIGSSREDGILPSNLQGVWNDLNSNVPWASDYHINVNLQMNYWPNYVTNMAETALPLIDFIDKLRPAGRVTAEIYMGVKSDAEHPENGFLAHTQVTPFGWTCPGWDFSWGWSTAAVPWILMNIFDYYLFTKDDEILRDKIYPMLKEECTFFDQIMVYNEDYGRLVTSPAYSPEHGPRTPGNTYEQAVLWQHYNNTIRAAQALNVDSDLIQKWNETINKLKPIEIGDSGQIKEWYTETTLGSIGEKGHRHISHLLGLYPGDLINIDNKEYMDAAKVSLNHRGDISTGWAMGHRINAWARTGDGNRAYKLVHNLLTEGIYNNLWDTHPPFQIDGNFGATSGIAEMLLQSNRGYIDILPSLPDVWSTGKFTGFIARGNIEVDCKWQHKDVLEIVLKPKFSGDLIVQSFNISSHVITDKEGNSVSFTNVADNRIKINGVSNNIYTIINPNPRKPTPTPTPLPVPVSVSVESMKTNLDLNKNCNEDISCEKDRLNPQCGKKCWSSKSASDYMEFSFKGVKFEVYGSRAPANGKFTLILDGKNLQDVDLYQSSAEHRVLVFTSDVLDYGDHTIRVQGIEGSQFEIHKFTFWPDLNAYRINVSNFKTKGEWTEESDRIGGVRAYTKQDGASKSASFEGSKVWLYGSRDPLHGKLNVEFAGKKVEVNERSNSREDTRLIYESDKEPFNNYTLTISRVENPILINYAYFLHEPTEEKPDPTEKPPEQTVPPQTIPAQTIPPQTVPAQTIPQQTIPPQTVPQQTVPAQTVPQQTIPPQTVPAQTVPPQTIPPQTVPPATLPAQTPKPIPPKTVPPKTIPPKTVPQKTVPQPTSPLKTNPPTDVSEPSKNVDNSEAGDGEDKETKMLYIILIVFAAIAIIIIIVIIVVVAKKKARESNQKELKMNLFDSTFNL</sequence>
<evidence type="ECO:0008006" key="8">
    <source>
        <dbReference type="Google" id="ProtNLM"/>
    </source>
</evidence>
<feature type="compositionally biased region" description="Low complexity" evidence="1">
    <location>
        <begin position="1089"/>
        <end position="1146"/>
    </location>
</feature>
<feature type="domain" description="Glycosyl hydrolase family 95 N-terminal" evidence="3">
    <location>
        <begin position="20"/>
        <end position="277"/>
    </location>
</feature>
<protein>
    <recommendedName>
        <fullName evidence="8">Glycosyl hydrolase family 95 N-terminal domain-containing protein</fullName>
    </recommendedName>
</protein>
<dbReference type="SUPFAM" id="SSF48208">
    <property type="entry name" value="Six-hairpin glycosidases"/>
    <property type="match status" value="1"/>
</dbReference>
<feature type="compositionally biased region" description="Basic and acidic residues" evidence="1">
    <location>
        <begin position="1074"/>
        <end position="1085"/>
    </location>
</feature>
<dbReference type="PANTHER" id="PTHR31084">
    <property type="entry name" value="ALPHA-L-FUCOSIDASE 2"/>
    <property type="match status" value="1"/>
</dbReference>
<keyword evidence="2" id="KW-1133">Transmembrane helix</keyword>
<accession>A0ABR2KP53</accession>
<dbReference type="InterPro" id="IPR027414">
    <property type="entry name" value="GH95_N_dom"/>
</dbReference>
<keyword evidence="2" id="KW-0472">Membrane</keyword>